<keyword evidence="2" id="KW-0479">Metal-binding</keyword>
<name>A0A517RND9_9PLAN</name>
<dbReference type="GO" id="GO:0051213">
    <property type="term" value="F:dioxygenase activity"/>
    <property type="evidence" value="ECO:0007669"/>
    <property type="project" value="UniProtKB-KW"/>
</dbReference>
<dbReference type="AlphaFoldDB" id="A0A517RND9"/>
<feature type="domain" description="Rieske" evidence="5">
    <location>
        <begin position="5"/>
        <end position="102"/>
    </location>
</feature>
<dbReference type="OrthoDB" id="9795104at2"/>
<keyword evidence="6" id="KW-0223">Dioxygenase</keyword>
<dbReference type="EMBL" id="CP036269">
    <property type="protein sequence ID" value="QDT45364.1"/>
    <property type="molecule type" value="Genomic_DNA"/>
</dbReference>
<evidence type="ECO:0000313" key="6">
    <source>
        <dbReference type="EMBL" id="QDT45364.1"/>
    </source>
</evidence>
<dbReference type="GO" id="GO:0046872">
    <property type="term" value="F:metal ion binding"/>
    <property type="evidence" value="ECO:0007669"/>
    <property type="project" value="UniProtKB-KW"/>
</dbReference>
<keyword evidence="7" id="KW-1185">Reference proteome</keyword>
<keyword evidence="6" id="KW-0560">Oxidoreductase</keyword>
<evidence type="ECO:0000256" key="3">
    <source>
        <dbReference type="ARBA" id="ARBA00023004"/>
    </source>
</evidence>
<dbReference type="RefSeq" id="WP_145221829.1">
    <property type="nucleotide sequence ID" value="NZ_CP036269.1"/>
</dbReference>
<dbReference type="Proteomes" id="UP000317171">
    <property type="component" value="Chromosome"/>
</dbReference>
<dbReference type="PROSITE" id="PS51296">
    <property type="entry name" value="RIESKE"/>
    <property type="match status" value="1"/>
</dbReference>
<protein>
    <submittedName>
        <fullName evidence="6">3-phenylpropionate/cinnamic acid dioxygenase ferredoxin subunit</fullName>
    </submittedName>
</protein>
<evidence type="ECO:0000313" key="7">
    <source>
        <dbReference type="Proteomes" id="UP000317171"/>
    </source>
</evidence>
<organism evidence="6 7">
    <name type="scientific">Gimesia alba</name>
    <dbReference type="NCBI Taxonomy" id="2527973"/>
    <lineage>
        <taxon>Bacteria</taxon>
        <taxon>Pseudomonadati</taxon>
        <taxon>Planctomycetota</taxon>
        <taxon>Planctomycetia</taxon>
        <taxon>Planctomycetales</taxon>
        <taxon>Planctomycetaceae</taxon>
        <taxon>Gimesia</taxon>
    </lineage>
</organism>
<gene>
    <name evidence="6" type="primary">hcaC_2</name>
    <name evidence="6" type="ORF">Pan241w_54840</name>
</gene>
<evidence type="ECO:0000256" key="1">
    <source>
        <dbReference type="ARBA" id="ARBA00022714"/>
    </source>
</evidence>
<dbReference type="InterPro" id="IPR017941">
    <property type="entry name" value="Rieske_2Fe-2S"/>
</dbReference>
<keyword evidence="4" id="KW-0411">Iron-sulfur</keyword>
<keyword evidence="1" id="KW-0001">2Fe-2S</keyword>
<dbReference type="Pfam" id="PF00355">
    <property type="entry name" value="Rieske"/>
    <property type="match status" value="1"/>
</dbReference>
<dbReference type="SUPFAM" id="SSF50022">
    <property type="entry name" value="ISP domain"/>
    <property type="match status" value="1"/>
</dbReference>
<dbReference type="KEGG" id="gaz:Pan241w_54840"/>
<dbReference type="PANTHER" id="PTHR21496">
    <property type="entry name" value="FERREDOXIN-RELATED"/>
    <property type="match status" value="1"/>
</dbReference>
<evidence type="ECO:0000256" key="2">
    <source>
        <dbReference type="ARBA" id="ARBA00022723"/>
    </source>
</evidence>
<dbReference type="PANTHER" id="PTHR21496:SF23">
    <property type="entry name" value="3-PHENYLPROPIONATE_CINNAMIC ACID DIOXYGENASE FERREDOXIN SUBUNIT"/>
    <property type="match status" value="1"/>
</dbReference>
<keyword evidence="3" id="KW-0408">Iron</keyword>
<proteinExistence type="predicted"/>
<dbReference type="GO" id="GO:0051537">
    <property type="term" value="F:2 iron, 2 sulfur cluster binding"/>
    <property type="evidence" value="ECO:0007669"/>
    <property type="project" value="UniProtKB-KW"/>
</dbReference>
<evidence type="ECO:0000256" key="4">
    <source>
        <dbReference type="ARBA" id="ARBA00023014"/>
    </source>
</evidence>
<evidence type="ECO:0000259" key="5">
    <source>
        <dbReference type="PROSITE" id="PS51296"/>
    </source>
</evidence>
<sequence>MITYHTIAKVGEIPEGEGRAFHIEGLMIAVFLKQGTYTAINDFCPHQGAPLSTGYVDDEGAVTCPWHAWRFCIKDGTWLDNPKSKLHVPVYPVRIEGDEIQVGLELPAEETESNETQS</sequence>
<reference evidence="6 7" key="1">
    <citation type="submission" date="2019-02" db="EMBL/GenBank/DDBJ databases">
        <title>Deep-cultivation of Planctomycetes and their phenomic and genomic characterization uncovers novel biology.</title>
        <authorList>
            <person name="Wiegand S."/>
            <person name="Jogler M."/>
            <person name="Boedeker C."/>
            <person name="Pinto D."/>
            <person name="Vollmers J."/>
            <person name="Rivas-Marin E."/>
            <person name="Kohn T."/>
            <person name="Peeters S.H."/>
            <person name="Heuer A."/>
            <person name="Rast P."/>
            <person name="Oberbeckmann S."/>
            <person name="Bunk B."/>
            <person name="Jeske O."/>
            <person name="Meyerdierks A."/>
            <person name="Storesund J.E."/>
            <person name="Kallscheuer N."/>
            <person name="Luecker S."/>
            <person name="Lage O.M."/>
            <person name="Pohl T."/>
            <person name="Merkel B.J."/>
            <person name="Hornburger P."/>
            <person name="Mueller R.-W."/>
            <person name="Bruemmer F."/>
            <person name="Labrenz M."/>
            <person name="Spormann A.M."/>
            <person name="Op den Camp H."/>
            <person name="Overmann J."/>
            <person name="Amann R."/>
            <person name="Jetten M.S.M."/>
            <person name="Mascher T."/>
            <person name="Medema M.H."/>
            <person name="Devos D.P."/>
            <person name="Kaster A.-K."/>
            <person name="Ovreas L."/>
            <person name="Rohde M."/>
            <person name="Galperin M.Y."/>
            <person name="Jogler C."/>
        </authorList>
    </citation>
    <scope>NUCLEOTIDE SEQUENCE [LARGE SCALE GENOMIC DNA]</scope>
    <source>
        <strain evidence="6 7">Pan241w</strain>
    </source>
</reference>
<dbReference type="Gene3D" id="2.102.10.10">
    <property type="entry name" value="Rieske [2Fe-2S] iron-sulphur domain"/>
    <property type="match status" value="1"/>
</dbReference>
<accession>A0A517RND9</accession>
<dbReference type="InterPro" id="IPR036922">
    <property type="entry name" value="Rieske_2Fe-2S_sf"/>
</dbReference>